<evidence type="ECO:0000313" key="4">
    <source>
        <dbReference type="EMBL" id="CEK85683.1"/>
    </source>
</evidence>
<reference evidence="3" key="1">
    <citation type="submission" date="2014-12" db="EMBL/GenBank/DDBJ databases">
        <title>Insight into the proteome of Arion vulgaris.</title>
        <authorList>
            <person name="Aradska J."/>
            <person name="Bulat T."/>
            <person name="Smidak R."/>
            <person name="Sarate P."/>
            <person name="Gangsoo J."/>
            <person name="Sialana F."/>
            <person name="Bilban M."/>
            <person name="Lubec G."/>
        </authorList>
    </citation>
    <scope>NUCLEOTIDE SEQUENCE</scope>
    <source>
        <tissue evidence="3">Skin</tissue>
    </source>
</reference>
<gene>
    <name evidence="3" type="primary">ORF149473</name>
    <name evidence="4" type="synonym">ORF149578</name>
</gene>
<protein>
    <recommendedName>
        <fullName evidence="2">Death domain-containing protein</fullName>
    </recommendedName>
</protein>
<dbReference type="PANTHER" id="PTHR28336">
    <property type="entry name" value="BA1-643"/>
    <property type="match status" value="1"/>
</dbReference>
<feature type="compositionally biased region" description="Low complexity" evidence="1">
    <location>
        <begin position="779"/>
        <end position="790"/>
    </location>
</feature>
<feature type="domain" description="Death" evidence="2">
    <location>
        <begin position="839"/>
        <end position="927"/>
    </location>
</feature>
<dbReference type="EMBL" id="HACG01038805">
    <property type="protein sequence ID" value="CEK85670.1"/>
    <property type="molecule type" value="Transcribed_RNA"/>
</dbReference>
<dbReference type="InterPro" id="IPR011029">
    <property type="entry name" value="DEATH-like_dom_sf"/>
</dbReference>
<proteinExistence type="predicted"/>
<dbReference type="EMBL" id="HACG01038818">
    <property type="protein sequence ID" value="CEK85683.1"/>
    <property type="molecule type" value="Transcribed_RNA"/>
</dbReference>
<evidence type="ECO:0000256" key="1">
    <source>
        <dbReference type="SAM" id="MobiDB-lite"/>
    </source>
</evidence>
<feature type="region of interest" description="Disordered" evidence="1">
    <location>
        <begin position="779"/>
        <end position="801"/>
    </location>
</feature>
<feature type="compositionally biased region" description="Basic and acidic residues" evidence="1">
    <location>
        <begin position="536"/>
        <end position="552"/>
    </location>
</feature>
<feature type="region of interest" description="Disordered" evidence="1">
    <location>
        <begin position="276"/>
        <end position="317"/>
    </location>
</feature>
<dbReference type="InterPro" id="IPR000488">
    <property type="entry name" value="Death_dom"/>
</dbReference>
<organism evidence="3">
    <name type="scientific">Arion vulgaris</name>
    <dbReference type="NCBI Taxonomy" id="1028688"/>
    <lineage>
        <taxon>Eukaryota</taxon>
        <taxon>Metazoa</taxon>
        <taxon>Spiralia</taxon>
        <taxon>Lophotrochozoa</taxon>
        <taxon>Mollusca</taxon>
        <taxon>Gastropoda</taxon>
        <taxon>Heterobranchia</taxon>
        <taxon>Euthyneura</taxon>
        <taxon>Panpulmonata</taxon>
        <taxon>Eupulmonata</taxon>
        <taxon>Stylommatophora</taxon>
        <taxon>Helicina</taxon>
        <taxon>Arionoidea</taxon>
        <taxon>Arionidae</taxon>
        <taxon>Arion</taxon>
    </lineage>
</organism>
<accession>A0A0B7B0N1</accession>
<dbReference type="Gene3D" id="1.10.533.10">
    <property type="entry name" value="Death Domain, Fas"/>
    <property type="match status" value="1"/>
</dbReference>
<sequence length="942" mass="107594">MSSEKTGSHGSAAIHGHGHKPGRTSDQTNKKHGKLQTGASKQNKSKQVEHVYVAEKDHNIVRTDGDHDAAVMHSQDETVYILPDKLDEDSEHYQKENVEKTTDEGNKENDKYTENFKRDKMEYKKSNVTPENFNVKEFNTNVAEFTRTLDDPRFCQVDSEYPVEDLVSLVNMVTKTVNDYNSDTQMQLTDLRQTMKTIKESLHFSVTRQALDLKADDDNQTQEERELYAKLTHLNAVLAQASADVTEAIRLAAEAETTAVKANIAAERARSEAKRIAEEAEKKEKAENIRKKNERKRQEEEQRQKEEQEKRAQEEKRRIEEEWKRMEAIQTGRAGHAYETWQPIEYEYTNKDGETEITCIARAQPGSFDKHDVIFQVSNEKEELVTYQPNEELISNVVDLTSANGEVELKNPIYVAIPHVLSRSGALSREAVVKAMFEGEWKDLPTRDVTFDNHKVHPIDSATFHEFRTRQPNGKRLLTCSSVVHTQWESNYFGKPIEVTVSCPPNPAKAKKMALARKLKDEKMKNPPKNPNPIEEQEKEKEKENARKRMQEFSETENGPAKVTKWYMGEYGHSEDDETDRLHFVYMMGGKWLLGQDVVIKQLKVDVLHFRLEFPVERFMVLRTRTSLEEDAVAPMAASLNDFLGKRFVEVVVRQKFDNPCEVALQVTPVSRLDAVVKQLAQKGFESGPAPSHMISLQEGDMVEVGFAGNIECTDQLPEQLIYKSNIATVTYFTVKEENKFRQKEQEFYSGLIQLTRRYVMTPTVRAKKVQGSVFTQGQNLGQGQSLGQGDENQQPPQKEWKQDKLCTIQINIPKFHIEPNTEPKKAPVSLNHNNGPVDNDLLMSLAVALGDEWKRVAHYLGVHRVRLQAIMRNVTVGERSERDAKYDMLVTWLKGAAKALDKVSALSSALKYGDRYDLAEAVHDRNRDFIELKRGQLTAAN</sequence>
<feature type="region of interest" description="Disordered" evidence="1">
    <location>
        <begin position="518"/>
        <end position="555"/>
    </location>
</feature>
<name>A0A0B7B0N1_9EUPU</name>
<dbReference type="PROSITE" id="PS50017">
    <property type="entry name" value="DEATH_DOMAIN"/>
    <property type="match status" value="1"/>
</dbReference>
<dbReference type="AlphaFoldDB" id="A0A0B7B0N1"/>
<dbReference type="SUPFAM" id="SSF47986">
    <property type="entry name" value="DEATH domain"/>
    <property type="match status" value="1"/>
</dbReference>
<dbReference type="GO" id="GO:0007165">
    <property type="term" value="P:signal transduction"/>
    <property type="evidence" value="ECO:0007669"/>
    <property type="project" value="InterPro"/>
</dbReference>
<evidence type="ECO:0000313" key="3">
    <source>
        <dbReference type="EMBL" id="CEK85670.1"/>
    </source>
</evidence>
<evidence type="ECO:0000259" key="2">
    <source>
        <dbReference type="PROSITE" id="PS50017"/>
    </source>
</evidence>
<feature type="region of interest" description="Disordered" evidence="1">
    <location>
        <begin position="1"/>
        <end position="47"/>
    </location>
</feature>
<dbReference type="PANTHER" id="PTHR28336:SF3">
    <property type="entry name" value="CHROMOSOME 11 C6ORF62 HOMOLOG"/>
    <property type="match status" value="1"/>
</dbReference>